<dbReference type="PATRIC" id="fig|1619313.3.peg.1828"/>
<dbReference type="Proteomes" id="UP000059419">
    <property type="component" value="Chromosome 1"/>
</dbReference>
<dbReference type="AlphaFoldDB" id="A0A0U5L041"/>
<dbReference type="KEGG" id="ege:EM595_1760"/>
<organism evidence="3 4">
    <name type="scientific">Duffyella gerundensis</name>
    <dbReference type="NCBI Taxonomy" id="1619313"/>
    <lineage>
        <taxon>Bacteria</taxon>
        <taxon>Pseudomonadati</taxon>
        <taxon>Pseudomonadota</taxon>
        <taxon>Gammaproteobacteria</taxon>
        <taxon>Enterobacterales</taxon>
        <taxon>Erwiniaceae</taxon>
        <taxon>Duffyella</taxon>
    </lineage>
</organism>
<feature type="domain" description="XdhC- CoxI" evidence="1">
    <location>
        <begin position="14"/>
        <end position="75"/>
    </location>
</feature>
<dbReference type="InterPro" id="IPR027051">
    <property type="entry name" value="XdhC_Rossmann_dom"/>
</dbReference>
<dbReference type="RefSeq" id="WP_067430498.1">
    <property type="nucleotide sequence ID" value="NZ_JACSXD010000003.1"/>
</dbReference>
<keyword evidence="4" id="KW-1185">Reference proteome</keyword>
<dbReference type="InterPro" id="IPR014308">
    <property type="entry name" value="Xanthine_DH_XdhC"/>
</dbReference>
<evidence type="ECO:0000259" key="2">
    <source>
        <dbReference type="Pfam" id="PF13478"/>
    </source>
</evidence>
<dbReference type="OrthoDB" id="9815497at2"/>
<dbReference type="SUPFAM" id="SSF51735">
    <property type="entry name" value="NAD(P)-binding Rossmann-fold domains"/>
    <property type="match status" value="1"/>
</dbReference>
<evidence type="ECO:0008006" key="5">
    <source>
        <dbReference type="Google" id="ProtNLM"/>
    </source>
</evidence>
<dbReference type="InterPro" id="IPR003777">
    <property type="entry name" value="XdhC_CoxI"/>
</dbReference>
<protein>
    <recommendedName>
        <fullName evidence="5">Xanthine dehydrogenase accessory protein XdhC</fullName>
    </recommendedName>
</protein>
<accession>A0A0U5L041</accession>
<dbReference type="Pfam" id="PF02625">
    <property type="entry name" value="XdhC_CoxI"/>
    <property type="match status" value="1"/>
</dbReference>
<dbReference type="PANTHER" id="PTHR30388">
    <property type="entry name" value="ALDEHYDE OXIDOREDUCTASE MOLYBDENUM COFACTOR ASSEMBLY PROTEIN"/>
    <property type="match status" value="1"/>
</dbReference>
<proteinExistence type="predicted"/>
<dbReference type="NCBIfam" id="TIGR02964">
    <property type="entry name" value="xanthine_xdhC"/>
    <property type="match status" value="1"/>
</dbReference>
<name>A0A0U5L041_9GAMM</name>
<dbReference type="PANTHER" id="PTHR30388:SF6">
    <property type="entry name" value="XANTHINE DEHYDROGENASE SUBUNIT A-RELATED"/>
    <property type="match status" value="1"/>
</dbReference>
<evidence type="ECO:0000313" key="4">
    <source>
        <dbReference type="Proteomes" id="UP000059419"/>
    </source>
</evidence>
<feature type="domain" description="XdhC Rossmann" evidence="2">
    <location>
        <begin position="109"/>
        <end position="249"/>
    </location>
</feature>
<dbReference type="Pfam" id="PF13478">
    <property type="entry name" value="XdhC_C"/>
    <property type="match status" value="1"/>
</dbReference>
<reference evidence="4" key="1">
    <citation type="submission" date="2015-11" db="EMBL/GenBank/DDBJ databases">
        <authorList>
            <person name="Blom J."/>
        </authorList>
    </citation>
    <scope>NUCLEOTIDE SEQUENCE [LARGE SCALE GENOMIC DNA]</scope>
</reference>
<evidence type="ECO:0000259" key="1">
    <source>
        <dbReference type="Pfam" id="PF02625"/>
    </source>
</evidence>
<dbReference type="InterPro" id="IPR052698">
    <property type="entry name" value="MoCofactor_Util/Proc"/>
</dbReference>
<dbReference type="Gene3D" id="3.40.50.720">
    <property type="entry name" value="NAD(P)-binding Rossmann-like Domain"/>
    <property type="match status" value="1"/>
</dbReference>
<dbReference type="STRING" id="1619313.EM595_1760"/>
<evidence type="ECO:0000313" key="3">
    <source>
        <dbReference type="EMBL" id="CUU23994.1"/>
    </source>
</evidence>
<dbReference type="EMBL" id="LN907827">
    <property type="protein sequence ID" value="CUU23994.1"/>
    <property type="molecule type" value="Genomic_DNA"/>
</dbReference>
<dbReference type="InterPro" id="IPR036291">
    <property type="entry name" value="NAD(P)-bd_dom_sf"/>
</dbReference>
<gene>
    <name evidence="3" type="ORF">EM595_1760</name>
</gene>
<sequence length="263" mass="28877">MIFHDWIATLHQLRQQRTPCVLITVLSERGSVPRDSGSKMIVTASDCFQTIGGGHLEYECIAMARRMLTAKQTAVHSETFSLGARLGQCCGGMTTILFEPLLQPQPQILLFGAGHVGQALVRVLATLPCHIRWIDERDNLFGAAPEGVSCCQLEDPLDAVLEAAPDSYFIIMTHDHQRDLALCEAILRRGDFRWFGVIGSQTKRDRFVYRLQGKGFSEQQLATMRCPIGLPAVTGKLPAEIAVAVAAEIISHYQAVASSEQSA</sequence>